<organism evidence="2">
    <name type="scientific">Megalodesulfovibrio gigas</name>
    <name type="common">Desulfovibrio gigas</name>
    <dbReference type="NCBI Taxonomy" id="879"/>
    <lineage>
        <taxon>Bacteria</taxon>
        <taxon>Pseudomonadati</taxon>
        <taxon>Thermodesulfobacteriota</taxon>
        <taxon>Desulfovibrionia</taxon>
        <taxon>Desulfovibrionales</taxon>
        <taxon>Desulfovibrionaceae</taxon>
        <taxon>Megalodesulfovibrio</taxon>
    </lineage>
</organism>
<keyword evidence="1" id="KW-0175">Coiled coil</keyword>
<dbReference type="OMA" id="RVFKMET"/>
<sequence length="246" mass="25428">MSENRMMVKMETILALWTGKGSAGQRELMEFLTGRSLCEYEATLVRPLVKAWLGSQLPALMNTVVNPAAIYDDWLKKECARLGGENASLEAIPADEMAGIVMVLDKVAASNAAVTDAQAKVAAMEAKVAEMAPYKAKAEKFEKEATQLKGKVDGLTKDVADLKAQVAGFKGMVPVAEDDINATIKDIVTKALKDAVASVPLGAVAGAAAAAGDAAAADVAPAEEASAVPDDFGFGASGASSDGFGF</sequence>
<proteinExistence type="predicted"/>
<name>S5VNU2_MEGGA</name>
<feature type="coiled-coil region" evidence="1">
    <location>
        <begin position="138"/>
        <end position="165"/>
    </location>
</feature>
<accession>S5VNU2</accession>
<reference evidence="2" key="1">
    <citation type="journal article" date="2013" name="J. Bacteriol.">
        <title>Roles of HynAB and Ech, the only two hydrogenases found in the model sulfate reducer Desulfovibrio gigas.</title>
        <authorList>
            <person name="Morais-Silva F.O."/>
            <person name="Santos C.I."/>
            <person name="Rodrigues R."/>
            <person name="Pereira I.A."/>
            <person name="Rodrigues-Pousada C."/>
        </authorList>
    </citation>
    <scope>NUCLEOTIDE SEQUENCE</scope>
    <source>
        <strain evidence="2">ATCC 19364</strain>
    </source>
</reference>
<gene>
    <name evidence="2" type="primary">qmoD</name>
</gene>
<dbReference type="EMBL" id="KF113859">
    <property type="protein sequence ID" value="AGS82781.1"/>
    <property type="molecule type" value="Genomic_DNA"/>
</dbReference>
<evidence type="ECO:0000313" key="2">
    <source>
        <dbReference type="EMBL" id="AGS82781.1"/>
    </source>
</evidence>
<evidence type="ECO:0000256" key="1">
    <source>
        <dbReference type="SAM" id="Coils"/>
    </source>
</evidence>
<dbReference type="AlphaFoldDB" id="S5VNU2"/>
<protein>
    <submittedName>
        <fullName evidence="2">Uncharacterized protein</fullName>
    </submittedName>
</protein>
<dbReference type="Gene3D" id="1.20.5.340">
    <property type="match status" value="1"/>
</dbReference>